<proteinExistence type="predicted"/>
<dbReference type="AlphaFoldDB" id="A0A094ZHH7"/>
<protein>
    <submittedName>
        <fullName evidence="1">Uncharacterized protein</fullName>
    </submittedName>
</protein>
<reference evidence="1" key="1">
    <citation type="journal article" date="2012" name="Nat. Genet.">
        <title>Whole-genome sequence of Schistosoma haematobium.</title>
        <authorList>
            <person name="Young N.D."/>
            <person name="Jex A.R."/>
            <person name="Li B."/>
            <person name="Liu S."/>
            <person name="Yang L."/>
            <person name="Xiong Z."/>
            <person name="Li Y."/>
            <person name="Cantacessi C."/>
            <person name="Hall R.S."/>
            <person name="Xu X."/>
            <person name="Chen F."/>
            <person name="Wu X."/>
            <person name="Zerlotini A."/>
            <person name="Oliveira G."/>
            <person name="Hofmann A."/>
            <person name="Zhang G."/>
            <person name="Fang X."/>
            <person name="Kang Y."/>
            <person name="Campbell B.E."/>
            <person name="Loukas A."/>
            <person name="Ranganathan S."/>
            <person name="Rollinson D."/>
            <person name="Rinaldi G."/>
            <person name="Brindley P.J."/>
            <person name="Yang H."/>
            <person name="Wang J."/>
            <person name="Wang J."/>
            <person name="Gasser R.B."/>
        </authorList>
    </citation>
    <scope>NUCLEOTIDE SEQUENCE [LARGE SCALE GENOMIC DNA]</scope>
</reference>
<evidence type="ECO:0000313" key="1">
    <source>
        <dbReference type="EMBL" id="KGB32299.1"/>
    </source>
</evidence>
<organism evidence="1">
    <name type="scientific">Schistosoma haematobium</name>
    <name type="common">Blood fluke</name>
    <dbReference type="NCBI Taxonomy" id="6185"/>
    <lineage>
        <taxon>Eukaryota</taxon>
        <taxon>Metazoa</taxon>
        <taxon>Spiralia</taxon>
        <taxon>Lophotrochozoa</taxon>
        <taxon>Platyhelminthes</taxon>
        <taxon>Trematoda</taxon>
        <taxon>Digenea</taxon>
        <taxon>Strigeidida</taxon>
        <taxon>Schistosomatoidea</taxon>
        <taxon>Schistosomatidae</taxon>
        <taxon>Schistosoma</taxon>
    </lineage>
</organism>
<name>A0A094ZHH7_SCHHA</name>
<accession>A0A094ZHH7</accession>
<dbReference type="EMBL" id="KL250498">
    <property type="protein sequence ID" value="KGB32299.1"/>
    <property type="molecule type" value="Genomic_DNA"/>
</dbReference>
<gene>
    <name evidence="1" type="ORF">MS3_00410</name>
</gene>
<sequence>MNIVALSAILFLLFEKRKRLKSQCLCAHLNVELRRNNLLNKINTSSSSSSLST</sequence>